<dbReference type="InterPro" id="IPR043128">
    <property type="entry name" value="Rev_trsase/Diguanyl_cyclase"/>
</dbReference>
<feature type="domain" description="GGDEF" evidence="2">
    <location>
        <begin position="345"/>
        <end position="483"/>
    </location>
</feature>
<dbReference type="CDD" id="cd01949">
    <property type="entry name" value="GGDEF"/>
    <property type="match status" value="1"/>
</dbReference>
<dbReference type="EMBL" id="LT965928">
    <property type="protein sequence ID" value="SOU40402.1"/>
    <property type="molecule type" value="Genomic_DNA"/>
</dbReference>
<dbReference type="Pfam" id="PF00990">
    <property type="entry name" value="GGDEF"/>
    <property type="match status" value="1"/>
</dbReference>
<dbReference type="SUPFAM" id="SSF55073">
    <property type="entry name" value="Nucleotide cyclase"/>
    <property type="match status" value="1"/>
</dbReference>
<evidence type="ECO:0000313" key="3">
    <source>
        <dbReference type="EMBL" id="MBE0382619.1"/>
    </source>
</evidence>
<organism evidence="4 5">
    <name type="scientific">Pseudoalteromonas carrageenovora IAM 12662</name>
    <dbReference type="NCBI Taxonomy" id="1314868"/>
    <lineage>
        <taxon>Bacteria</taxon>
        <taxon>Pseudomonadati</taxon>
        <taxon>Pseudomonadota</taxon>
        <taxon>Gammaproteobacteria</taxon>
        <taxon>Alteromonadales</taxon>
        <taxon>Pseudoalteromonadaceae</taxon>
        <taxon>Pseudoalteromonas</taxon>
    </lineage>
</organism>
<dbReference type="InterPro" id="IPR003018">
    <property type="entry name" value="GAF"/>
</dbReference>
<sequence>MNVARLKKLLSHQQVILSKIALGAPLSEVLTEICLAIEEIIDDKTAMCSILSRQGKQLFHFAAPTIPQEYCDLINGVYIGDKVGSCGTAAFTKLRTIVEDIEISPLWDNFKDLALRFDLRSCWSTPVFSTHGELLGTFAIYHGRPKAPTKVDLELIDFFVHFSSIALEKNNELKKTKQLLASLQQSNEKFKAFTKVMPDLILILSEEGVYTDIYGTSNELLLESTSDLIGQNVNNLLPIKDAQMIMAVIKKTLATNEMQIFEYELDVPKGKVVFEGRAAALDDYHTDNPSQRHVVWMARDISIRKKAEQEVHKLAFYDPLTNLPNRRLLGDKLSLCVESIKQSNDIGALLFLDLDNFKRINDSLGHSAGDEVLVELSKRLNTIIKSSDTLARAGGDEFIILLEHVGKNTQQASHECKVLATKIQSVFHEKFEIGELAFQVSCSIGICLIDSVNAQTDNILKFADTAMYRSKNKGGNSSSFYDPALQTLLEKQTELETDIVRAIASNEFCAYFQPQVNQLGKVVGAEALIRWNHPKKGLIAPNEFIPIAEQYGLIQSLQNVVLRDICKLINELKSTNTIDNSFSVSINISQSQFNSSNLKKELFSTIKEFGVEASQIKLEITESMLSSDIEHTIVQMKELISAGFVFSIDDFGTGYSCLTYLSAFPVKELKIDKSFIDKILDQAKGFSIAQTIISLGKSLNLVVVAEGVETAAQYEVLSKMNIDSIQGYLIAKPMPKAHYLKWHNDKSDVHSLIS</sequence>
<keyword evidence="6" id="KW-1185">Reference proteome</keyword>
<dbReference type="InterPro" id="IPR035919">
    <property type="entry name" value="EAL_sf"/>
</dbReference>
<name>A0A2K4X7U8_PSEVC</name>
<dbReference type="CDD" id="cd01948">
    <property type="entry name" value="EAL"/>
    <property type="match status" value="1"/>
</dbReference>
<dbReference type="SMART" id="SM00052">
    <property type="entry name" value="EAL"/>
    <property type="match status" value="1"/>
</dbReference>
<evidence type="ECO:0000259" key="2">
    <source>
        <dbReference type="PROSITE" id="PS50887"/>
    </source>
</evidence>
<dbReference type="EMBL" id="AQGW01000018">
    <property type="protein sequence ID" value="MBE0382619.1"/>
    <property type="molecule type" value="Genomic_DNA"/>
</dbReference>
<evidence type="ECO:0000313" key="6">
    <source>
        <dbReference type="Proteomes" id="UP000615003"/>
    </source>
</evidence>
<dbReference type="OrthoDB" id="6597954at2"/>
<evidence type="ECO:0000313" key="4">
    <source>
        <dbReference type="EMBL" id="SOU40402.1"/>
    </source>
</evidence>
<dbReference type="PANTHER" id="PTHR44757">
    <property type="entry name" value="DIGUANYLATE CYCLASE DGCP"/>
    <property type="match status" value="1"/>
</dbReference>
<dbReference type="SUPFAM" id="SSF55785">
    <property type="entry name" value="PYP-like sensor domain (PAS domain)"/>
    <property type="match status" value="1"/>
</dbReference>
<evidence type="ECO:0000313" key="5">
    <source>
        <dbReference type="Proteomes" id="UP000238288"/>
    </source>
</evidence>
<dbReference type="Pfam" id="PF08448">
    <property type="entry name" value="PAS_4"/>
    <property type="match status" value="1"/>
</dbReference>
<gene>
    <name evidence="4" type="ORF">PCAR9_A20842</name>
    <name evidence="3" type="ORF">PCARR_a0970</name>
</gene>
<dbReference type="InterPro" id="IPR001633">
    <property type="entry name" value="EAL_dom"/>
</dbReference>
<dbReference type="Gene3D" id="3.30.70.270">
    <property type="match status" value="1"/>
</dbReference>
<dbReference type="InterPro" id="IPR052155">
    <property type="entry name" value="Biofilm_reg_signaling"/>
</dbReference>
<dbReference type="Proteomes" id="UP000238288">
    <property type="component" value="Chromosome PCAR9a"/>
</dbReference>
<dbReference type="Pfam" id="PF00563">
    <property type="entry name" value="EAL"/>
    <property type="match status" value="1"/>
</dbReference>
<dbReference type="InterPro" id="IPR000160">
    <property type="entry name" value="GGDEF_dom"/>
</dbReference>
<dbReference type="Gene3D" id="3.30.450.20">
    <property type="entry name" value="PAS domain"/>
    <property type="match status" value="1"/>
</dbReference>
<dbReference type="SUPFAM" id="SSF55781">
    <property type="entry name" value="GAF domain-like"/>
    <property type="match status" value="1"/>
</dbReference>
<dbReference type="Gene3D" id="3.30.450.40">
    <property type="match status" value="1"/>
</dbReference>
<accession>A0A2K4X7U8</accession>
<dbReference type="AlphaFoldDB" id="A0A2K4X7U8"/>
<dbReference type="Pfam" id="PF13185">
    <property type="entry name" value="GAF_2"/>
    <property type="match status" value="1"/>
</dbReference>
<dbReference type="SUPFAM" id="SSF141868">
    <property type="entry name" value="EAL domain-like"/>
    <property type="match status" value="1"/>
</dbReference>
<dbReference type="PANTHER" id="PTHR44757:SF2">
    <property type="entry name" value="BIOFILM ARCHITECTURE MAINTENANCE PROTEIN MBAA"/>
    <property type="match status" value="1"/>
</dbReference>
<dbReference type="NCBIfam" id="TIGR00254">
    <property type="entry name" value="GGDEF"/>
    <property type="match status" value="1"/>
</dbReference>
<dbReference type="GeneID" id="93663047"/>
<dbReference type="InterPro" id="IPR013656">
    <property type="entry name" value="PAS_4"/>
</dbReference>
<dbReference type="PROSITE" id="PS50883">
    <property type="entry name" value="EAL"/>
    <property type="match status" value="1"/>
</dbReference>
<dbReference type="RefSeq" id="WP_104642318.1">
    <property type="nucleotide sequence ID" value="NZ_AQGW01000018.1"/>
</dbReference>
<dbReference type="SMART" id="SM00267">
    <property type="entry name" value="GGDEF"/>
    <property type="match status" value="1"/>
</dbReference>
<dbReference type="InterPro" id="IPR000014">
    <property type="entry name" value="PAS"/>
</dbReference>
<dbReference type="CDD" id="cd00130">
    <property type="entry name" value="PAS"/>
    <property type="match status" value="1"/>
</dbReference>
<proteinExistence type="predicted"/>
<dbReference type="InterPro" id="IPR029016">
    <property type="entry name" value="GAF-like_dom_sf"/>
</dbReference>
<dbReference type="PROSITE" id="PS50887">
    <property type="entry name" value="GGDEF"/>
    <property type="match status" value="1"/>
</dbReference>
<dbReference type="InterPro" id="IPR035965">
    <property type="entry name" value="PAS-like_dom_sf"/>
</dbReference>
<dbReference type="InterPro" id="IPR029787">
    <property type="entry name" value="Nucleotide_cyclase"/>
</dbReference>
<reference evidence="4 5" key="2">
    <citation type="submission" date="2017-11" db="EMBL/GenBank/DDBJ databases">
        <authorList>
            <person name="Han C.G."/>
        </authorList>
    </citation>
    <scope>NUCLEOTIDE SEQUENCE [LARGE SCALE GENOMIC DNA]</scope>
    <source>
        <strain evidence="5">ATCC 43555</strain>
        <strain evidence="4">ATCC43555</strain>
    </source>
</reference>
<protein>
    <submittedName>
        <fullName evidence="4">Diguanylate phosphodiesterase</fullName>
    </submittedName>
</protein>
<dbReference type="Gene3D" id="3.20.20.450">
    <property type="entry name" value="EAL domain"/>
    <property type="match status" value="1"/>
</dbReference>
<reference evidence="3 6" key="1">
    <citation type="submission" date="2015-06" db="EMBL/GenBank/DDBJ databases">
        <title>Genome sequence of Pseudoalteromonas carrageenovora.</title>
        <authorList>
            <person name="Xie B.-B."/>
            <person name="Rong J.-C."/>
            <person name="Qin Q.-L."/>
            <person name="Zhang Y.-Z."/>
        </authorList>
    </citation>
    <scope>NUCLEOTIDE SEQUENCE [LARGE SCALE GENOMIC DNA]</scope>
    <source>
        <strain evidence="3 6">IAM 12662</strain>
    </source>
</reference>
<dbReference type="Proteomes" id="UP000615003">
    <property type="component" value="Unassembled WGS sequence"/>
</dbReference>
<evidence type="ECO:0000259" key="1">
    <source>
        <dbReference type="PROSITE" id="PS50883"/>
    </source>
</evidence>
<feature type="domain" description="EAL" evidence="1">
    <location>
        <begin position="492"/>
        <end position="747"/>
    </location>
</feature>
<dbReference type="NCBIfam" id="TIGR00229">
    <property type="entry name" value="sensory_box"/>
    <property type="match status" value="1"/>
</dbReference>